<evidence type="ECO:0000313" key="2">
    <source>
        <dbReference type="Proteomes" id="UP001341444"/>
    </source>
</evidence>
<reference evidence="1 2" key="1">
    <citation type="submission" date="2023-03" db="EMBL/GenBank/DDBJ databases">
        <title>Bacillus Genome Sequencing.</title>
        <authorList>
            <person name="Dunlap C."/>
        </authorList>
    </citation>
    <scope>NUCLEOTIDE SEQUENCE [LARGE SCALE GENOMIC DNA]</scope>
    <source>
        <strain evidence="1 2">B-23453</strain>
    </source>
</reference>
<sequence length="94" mass="10490">MTSAEEFNSRMIGALHHISVRARNRNESKVDLSGYTRLLQDQRVSGDPAGACYDEAPQPPRGKRVPAAEINQQDDHTAAYIYVHSQFGFNSKVD</sequence>
<accession>A0ABU6MIL8</accession>
<keyword evidence="2" id="KW-1185">Reference proteome</keyword>
<evidence type="ECO:0000313" key="1">
    <source>
        <dbReference type="EMBL" id="MED1204518.1"/>
    </source>
</evidence>
<comment type="caution">
    <text evidence="1">The sequence shown here is derived from an EMBL/GenBank/DDBJ whole genome shotgun (WGS) entry which is preliminary data.</text>
</comment>
<dbReference type="Proteomes" id="UP001341444">
    <property type="component" value="Unassembled WGS sequence"/>
</dbReference>
<protein>
    <submittedName>
        <fullName evidence="1">Uncharacterized protein</fullName>
    </submittedName>
</protein>
<organism evidence="1 2">
    <name type="scientific">Heyndrickxia acidicola</name>
    <dbReference type="NCBI Taxonomy" id="209389"/>
    <lineage>
        <taxon>Bacteria</taxon>
        <taxon>Bacillati</taxon>
        <taxon>Bacillota</taxon>
        <taxon>Bacilli</taxon>
        <taxon>Bacillales</taxon>
        <taxon>Bacillaceae</taxon>
        <taxon>Heyndrickxia</taxon>
    </lineage>
</organism>
<dbReference type="RefSeq" id="WP_066266500.1">
    <property type="nucleotide sequence ID" value="NZ_JARMAB010000023.1"/>
</dbReference>
<name>A0ABU6MIL8_9BACI</name>
<dbReference type="EMBL" id="JARMAB010000023">
    <property type="protein sequence ID" value="MED1204518.1"/>
    <property type="molecule type" value="Genomic_DNA"/>
</dbReference>
<gene>
    <name evidence="1" type="ORF">P4T90_15825</name>
</gene>
<proteinExistence type="predicted"/>